<evidence type="ECO:0000256" key="1">
    <source>
        <dbReference type="SAM" id="Phobius"/>
    </source>
</evidence>
<dbReference type="InterPro" id="IPR052736">
    <property type="entry name" value="Stf3_sulfotransferase"/>
</dbReference>
<dbReference type="PANTHER" id="PTHR36451:SF1">
    <property type="entry name" value="OMEGA-HYDROXY-BETA-DIHYDROMENAQUINONE-9 SULFOTRANSFERASE STF3"/>
    <property type="match status" value="1"/>
</dbReference>
<gene>
    <name evidence="2" type="ORF">WI372_02465</name>
</gene>
<dbReference type="Gene3D" id="3.40.50.300">
    <property type="entry name" value="P-loop containing nucleotide triphosphate hydrolases"/>
    <property type="match status" value="1"/>
</dbReference>
<evidence type="ECO:0000313" key="3">
    <source>
        <dbReference type="Proteomes" id="UP001484239"/>
    </source>
</evidence>
<dbReference type="Proteomes" id="UP001484239">
    <property type="component" value="Unassembled WGS sequence"/>
</dbReference>
<keyword evidence="3" id="KW-1185">Reference proteome</keyword>
<name>A0ABU9E527_9BACT</name>
<evidence type="ECO:0000313" key="2">
    <source>
        <dbReference type="EMBL" id="MEK9499844.1"/>
    </source>
</evidence>
<sequence>MSKPPSLFGGLATLLGAALRAPFAGPASPLRWLALLLFLPPFVALQVVHWVALALDDLLFPAYRRVEVREPLFVLGLPRSGTTTLHRILARDEERFTTLRLWQLLFAPAIVERKALAALGAVDRAIGSPALRTLRWIERRLTSWMDEVHPISLDEPEEDYLFFLPLFAAFILVLVAPRDPRLWRISRADRSPAEADRLVAFYRRCVQRHLYLEGGDRRLLSKNPSFTPFIEALDRAFPDARFIGCVRTPSKVVASQLSSLADGARLMGWRVEAPEHRDRIVAMLVFYARHLVETFDALPSDRRETVVLARWARDVPTGVADLYRRFGWTVSPTYAEALDDEGQRSRSHRSRHHYALADFGLDDAEVDTLFAELLNRMESV</sequence>
<comment type="caution">
    <text evidence="2">The sequence shown here is derived from an EMBL/GenBank/DDBJ whole genome shotgun (WGS) entry which is preliminary data.</text>
</comment>
<reference evidence="2 3" key="1">
    <citation type="submission" date="2024-02" db="EMBL/GenBank/DDBJ databases">
        <title>A novel Gemmatimonadota bacterium.</title>
        <authorList>
            <person name="Du Z.-J."/>
            <person name="Ye Y.-Q."/>
        </authorList>
    </citation>
    <scope>NUCLEOTIDE SEQUENCE [LARGE SCALE GENOMIC DNA]</scope>
    <source>
        <strain evidence="2 3">DH-20</strain>
    </source>
</reference>
<dbReference type="PANTHER" id="PTHR36451">
    <property type="entry name" value="PAPS-DEPENDENT SULFOTRANSFERASE STF3"/>
    <property type="match status" value="1"/>
</dbReference>
<feature type="transmembrane region" description="Helical" evidence="1">
    <location>
        <begin position="30"/>
        <end position="55"/>
    </location>
</feature>
<protein>
    <submittedName>
        <fullName evidence="2">Sulfotransferase</fullName>
    </submittedName>
</protein>
<keyword evidence="1" id="KW-1133">Transmembrane helix</keyword>
<feature type="transmembrane region" description="Helical" evidence="1">
    <location>
        <begin position="160"/>
        <end position="177"/>
    </location>
</feature>
<keyword evidence="1" id="KW-0812">Transmembrane</keyword>
<dbReference type="RefSeq" id="WP_405278057.1">
    <property type="nucleotide sequence ID" value="NZ_JBBHLI010000001.1"/>
</dbReference>
<organism evidence="2 3">
    <name type="scientific">Gaopeijia maritima</name>
    <dbReference type="NCBI Taxonomy" id="3119007"/>
    <lineage>
        <taxon>Bacteria</taxon>
        <taxon>Pseudomonadati</taxon>
        <taxon>Gemmatimonadota</taxon>
        <taxon>Longimicrobiia</taxon>
        <taxon>Gaopeijiales</taxon>
        <taxon>Gaopeijiaceae</taxon>
        <taxon>Gaopeijia</taxon>
    </lineage>
</organism>
<dbReference type="InterPro" id="IPR027417">
    <property type="entry name" value="P-loop_NTPase"/>
</dbReference>
<keyword evidence="1" id="KW-0472">Membrane</keyword>
<dbReference type="SUPFAM" id="SSF52540">
    <property type="entry name" value="P-loop containing nucleoside triphosphate hydrolases"/>
    <property type="match status" value="1"/>
</dbReference>
<accession>A0ABU9E527</accession>
<dbReference type="Pfam" id="PF13469">
    <property type="entry name" value="Sulfotransfer_3"/>
    <property type="match status" value="1"/>
</dbReference>
<proteinExistence type="predicted"/>
<dbReference type="EMBL" id="JBBHLI010000001">
    <property type="protein sequence ID" value="MEK9499844.1"/>
    <property type="molecule type" value="Genomic_DNA"/>
</dbReference>